<dbReference type="Pfam" id="PF02342">
    <property type="entry name" value="TerD"/>
    <property type="match status" value="1"/>
</dbReference>
<dbReference type="PANTHER" id="PTHR32097">
    <property type="entry name" value="CAMP-BINDING PROTEIN 1-RELATED"/>
    <property type="match status" value="1"/>
</dbReference>
<dbReference type="CDD" id="cd06974">
    <property type="entry name" value="TerD_like"/>
    <property type="match status" value="1"/>
</dbReference>
<proteinExistence type="inferred from homology"/>
<dbReference type="Gene3D" id="2.60.60.30">
    <property type="entry name" value="sav2460 like domains"/>
    <property type="match status" value="1"/>
</dbReference>
<dbReference type="Proteomes" id="UP000503540">
    <property type="component" value="Chromosome"/>
</dbReference>
<evidence type="ECO:0000259" key="2">
    <source>
        <dbReference type="Pfam" id="PF02342"/>
    </source>
</evidence>
<evidence type="ECO:0000256" key="1">
    <source>
        <dbReference type="ARBA" id="ARBA00008775"/>
    </source>
</evidence>
<organism evidence="3 4">
    <name type="scientific">Nocardia arthritidis</name>
    <dbReference type="NCBI Taxonomy" id="228602"/>
    <lineage>
        <taxon>Bacteria</taxon>
        <taxon>Bacillati</taxon>
        <taxon>Actinomycetota</taxon>
        <taxon>Actinomycetes</taxon>
        <taxon>Mycobacteriales</taxon>
        <taxon>Nocardiaceae</taxon>
        <taxon>Nocardia</taxon>
    </lineage>
</organism>
<evidence type="ECO:0000313" key="4">
    <source>
        <dbReference type="Proteomes" id="UP000503540"/>
    </source>
</evidence>
<protein>
    <submittedName>
        <fullName evidence="3">Transporter</fullName>
    </submittedName>
</protein>
<reference evidence="3 4" key="1">
    <citation type="journal article" date="2019" name="ACS Chem. Biol.">
        <title>Identification and Mobilization of a Cryptic Antibiotic Biosynthesis Gene Locus from a Human-Pathogenic Nocardia Isolate.</title>
        <authorList>
            <person name="Herisse M."/>
            <person name="Ishida K."/>
            <person name="Porter J.L."/>
            <person name="Howden B."/>
            <person name="Hertweck C."/>
            <person name="Stinear T.P."/>
            <person name="Pidot S.J."/>
        </authorList>
    </citation>
    <scope>NUCLEOTIDE SEQUENCE [LARGE SCALE GENOMIC DNA]</scope>
    <source>
        <strain evidence="3 4">AUSMDU00012717</strain>
    </source>
</reference>
<dbReference type="AlphaFoldDB" id="A0A6G9YUA8"/>
<feature type="domain" description="TerD" evidence="2">
    <location>
        <begin position="21"/>
        <end position="154"/>
    </location>
</feature>
<accession>A0A6G9YUA8</accession>
<keyword evidence="4" id="KW-1185">Reference proteome</keyword>
<gene>
    <name evidence="3" type="ORF">F5544_44635</name>
</gene>
<evidence type="ECO:0000313" key="3">
    <source>
        <dbReference type="EMBL" id="QIS16730.1"/>
    </source>
</evidence>
<dbReference type="InterPro" id="IPR003325">
    <property type="entry name" value="TerD"/>
</dbReference>
<dbReference type="KEGG" id="nah:F5544_44635"/>
<dbReference type="PANTHER" id="PTHR32097:SF4">
    <property type="entry name" value="GENERAL STRESS PROTEIN 16U"/>
    <property type="match status" value="1"/>
</dbReference>
<comment type="similarity">
    <text evidence="1">Belongs to the CAPAB/TerDEXZ family.</text>
</comment>
<name>A0A6G9YUA8_9NOCA</name>
<sequence>MIQLAAGQNTRLTADTLQFSAKADVALDVSALVVAPNFQVFDSDDFVFYNQPQAAGVRLTDDGIVVRLSEIRADARAVLLVVSVDPDAPPREYGLGTITATLAEKDSVLAEFVTTPAFGETALICLEVYRRGDEWKLRAVGQGYSGGLAVLLTAHGVEVEDASGQPTGGEYIGATTHSESQVLTAPNASFEVDHGLERLWMIFEDAARSAAALVSARDFAERRLDDELSAAVADPAVRNSPAAASARQAAQQRCDELIVIAERNHLTDSHQLMRELAAADRILPPALASWDAPTWDGPHAAADGIRLGELYAPDRGQLRVPYCVPVPLTRPLWIDSESSAAVAPVVGALLARLLAATPDRRTLLDIVDLSRAFTGLTELLAPALNGPPITEFGDISPRLQALADAAELAELAYTSGGFTPPMDHRVLLLADFPHGYVSSDIRRFAGLMVRGELIGLSTIIIGPDESDSDDATLAGLARSCRHLPTTGATPLFDPWTGSPWLLDLDILPREPGRQAKLLRHNH</sequence>
<dbReference type="RefSeq" id="WP_167478756.1">
    <property type="nucleotide sequence ID" value="NZ_CP046172.1"/>
</dbReference>
<dbReference type="EMBL" id="CP046172">
    <property type="protein sequence ID" value="QIS16730.1"/>
    <property type="molecule type" value="Genomic_DNA"/>
</dbReference>
<dbReference type="InterPro" id="IPR051324">
    <property type="entry name" value="Stress/Tellurium_Resist"/>
</dbReference>